<protein>
    <submittedName>
        <fullName evidence="2">Uncharacterized protein</fullName>
    </submittedName>
</protein>
<dbReference type="Proteomes" id="UP000706124">
    <property type="component" value="Unassembled WGS sequence"/>
</dbReference>
<evidence type="ECO:0000313" key="3">
    <source>
        <dbReference type="Proteomes" id="UP000706124"/>
    </source>
</evidence>
<feature type="region of interest" description="Disordered" evidence="1">
    <location>
        <begin position="410"/>
        <end position="441"/>
    </location>
</feature>
<keyword evidence="3" id="KW-1185">Reference proteome</keyword>
<proteinExistence type="predicted"/>
<evidence type="ECO:0000256" key="1">
    <source>
        <dbReference type="SAM" id="MobiDB-lite"/>
    </source>
</evidence>
<sequence>MGSETKRGSTQQRRAPAKARKRSQSQAQDAEASLLTSAAVSSPSKKKDDTPRTARYSHRLPTTEQRKGNGRKSGRSLIMWSRPRMAEKLLLHIQYECSRHKITMPWDAIAHRLHPGSSGQAVCQHIHRLRRELVAEGHLVPPPPQKAGSFVDPDIRGYTRQNVDSNDLETTRAVTFDERLEDAKLNLPDAVNLSDEDYQQGIESSSSSASNERDFPSSPCPPATKRRVRPCSPSPTRGAPEVALMEPIPLHEEMAPQHEFEIEDRKPSFGGHYSHNFSDRNMELEHIYSRQPAHASETGSGSFFTESTSPSHSFASSTVTPDMAANAQFIHSQQEYGLAQQNGLLPWAGPYAHYHRPDSHLPSPAASFEHSQHYDPALSSNASRQYVFYVVSPNALRGVTPDRMMSGLAPPQQVPTSHIGGPMEELFPGLSEGDCKSTDGG</sequence>
<gene>
    <name evidence="2" type="ORF">E4U60_006366</name>
</gene>
<feature type="region of interest" description="Disordered" evidence="1">
    <location>
        <begin position="290"/>
        <end position="318"/>
    </location>
</feature>
<accession>A0A9P7MFT9</accession>
<evidence type="ECO:0000313" key="2">
    <source>
        <dbReference type="EMBL" id="KAG5943944.1"/>
    </source>
</evidence>
<name>A0A9P7MFT9_9HYPO</name>
<feature type="compositionally biased region" description="Low complexity" evidence="1">
    <location>
        <begin position="296"/>
        <end position="318"/>
    </location>
</feature>
<dbReference type="OrthoDB" id="3903267at2759"/>
<feature type="region of interest" description="Disordered" evidence="1">
    <location>
        <begin position="187"/>
        <end position="240"/>
    </location>
</feature>
<organism evidence="2 3">
    <name type="scientific">Claviceps pazoutovae</name>
    <dbReference type="NCBI Taxonomy" id="1649127"/>
    <lineage>
        <taxon>Eukaryota</taxon>
        <taxon>Fungi</taxon>
        <taxon>Dikarya</taxon>
        <taxon>Ascomycota</taxon>
        <taxon>Pezizomycotina</taxon>
        <taxon>Sordariomycetes</taxon>
        <taxon>Hypocreomycetidae</taxon>
        <taxon>Hypocreales</taxon>
        <taxon>Clavicipitaceae</taxon>
        <taxon>Claviceps</taxon>
    </lineage>
</organism>
<dbReference type="AlphaFoldDB" id="A0A9P7MFT9"/>
<reference evidence="2 3" key="1">
    <citation type="journal article" date="2020" name="bioRxiv">
        <title>Whole genome comparisons of ergot fungi reveals the divergence and evolution of species within the genus Claviceps are the result of varying mechanisms driving genome evolution and host range expansion.</title>
        <authorList>
            <person name="Wyka S.A."/>
            <person name="Mondo S.J."/>
            <person name="Liu M."/>
            <person name="Dettman J."/>
            <person name="Nalam V."/>
            <person name="Broders K.D."/>
        </authorList>
    </citation>
    <scope>NUCLEOTIDE SEQUENCE [LARGE SCALE GENOMIC DNA]</scope>
    <source>
        <strain evidence="2 3">CCC 1485</strain>
    </source>
</reference>
<feature type="region of interest" description="Disordered" evidence="1">
    <location>
        <begin position="1"/>
        <end position="78"/>
    </location>
</feature>
<dbReference type="EMBL" id="SRPO01000061">
    <property type="protein sequence ID" value="KAG5943944.1"/>
    <property type="molecule type" value="Genomic_DNA"/>
</dbReference>
<feature type="compositionally biased region" description="Polar residues" evidence="1">
    <location>
        <begin position="34"/>
        <end position="43"/>
    </location>
</feature>
<comment type="caution">
    <text evidence="2">The sequence shown here is derived from an EMBL/GenBank/DDBJ whole genome shotgun (WGS) entry which is preliminary data.</text>
</comment>